<dbReference type="GO" id="GO:0043565">
    <property type="term" value="F:sequence-specific DNA binding"/>
    <property type="evidence" value="ECO:0007669"/>
    <property type="project" value="InterPro"/>
</dbReference>
<organism evidence="2 3">
    <name type="scientific">Skeletonema marinoi</name>
    <dbReference type="NCBI Taxonomy" id="267567"/>
    <lineage>
        <taxon>Eukaryota</taxon>
        <taxon>Sar</taxon>
        <taxon>Stramenopiles</taxon>
        <taxon>Ochrophyta</taxon>
        <taxon>Bacillariophyta</taxon>
        <taxon>Coscinodiscophyceae</taxon>
        <taxon>Thalassiosirophycidae</taxon>
        <taxon>Thalassiosirales</taxon>
        <taxon>Skeletonemataceae</taxon>
        <taxon>Skeletonema</taxon>
        <taxon>Skeletonema marinoi-dohrnii complex</taxon>
    </lineage>
</organism>
<dbReference type="SUPFAM" id="SSF48295">
    <property type="entry name" value="TrpR-like"/>
    <property type="match status" value="1"/>
</dbReference>
<dbReference type="AlphaFoldDB" id="A0AAD8Y5X7"/>
<name>A0AAD8Y5X7_9STRA</name>
<protein>
    <recommendedName>
        <fullName evidence="4">HTH psq-type domain-containing protein</fullName>
    </recommendedName>
</protein>
<dbReference type="EMBL" id="JATAAI010000017">
    <property type="protein sequence ID" value="KAK1739705.1"/>
    <property type="molecule type" value="Genomic_DNA"/>
</dbReference>
<evidence type="ECO:0008006" key="4">
    <source>
        <dbReference type="Google" id="ProtNLM"/>
    </source>
</evidence>
<feature type="region of interest" description="Disordered" evidence="1">
    <location>
        <begin position="15"/>
        <end position="54"/>
    </location>
</feature>
<evidence type="ECO:0000256" key="1">
    <source>
        <dbReference type="SAM" id="MobiDB-lite"/>
    </source>
</evidence>
<dbReference type="Proteomes" id="UP001224775">
    <property type="component" value="Unassembled WGS sequence"/>
</dbReference>
<feature type="compositionally biased region" description="Basic and acidic residues" evidence="1">
    <location>
        <begin position="33"/>
        <end position="52"/>
    </location>
</feature>
<dbReference type="InterPro" id="IPR010921">
    <property type="entry name" value="Trp_repressor/repl_initiator"/>
</dbReference>
<gene>
    <name evidence="2" type="ORF">QTG54_009464</name>
</gene>
<proteinExistence type="predicted"/>
<evidence type="ECO:0000313" key="2">
    <source>
        <dbReference type="EMBL" id="KAK1739705.1"/>
    </source>
</evidence>
<keyword evidence="3" id="KW-1185">Reference proteome</keyword>
<feature type="region of interest" description="Disordered" evidence="1">
    <location>
        <begin position="67"/>
        <end position="86"/>
    </location>
</feature>
<sequence length="668" mass="73429">MDDDAPIMFPIPVLPHPAEEEVGGGGGGGVVAQHHEDQTHQEPQQHEFHHEASVPTDEAAALLDDPVVPHLPSVPQDYHDDGGAPAAEMAAPLKRDAEQDVATLNHEEAKRQKTSVAALIPIPTINTNKKDRREFTAAEKLRILNLLDPSRQPSSDEPATATDGIVIPQQPTLTNKQIREKFGVSKSSLHRWRQQKHRLQIMVQSEGLGSRKRDTRDPLEKVKSGLQKFYNENMEKSPDERLIITTPVVQAMACKIRDDLLAEYEAAVADAAAAAAIDLNDGQQQQEQTPEPNLNSEELTALRGFKVTKSWAGRVASHMGWLSQSRKKSSNPQQQPGDQVVVEEQVAPVVHDEATAAVSALGNTAPDDIIATNTEENDAAAEKAKLNTLAFLSKTHPDYSATNPKAKKSRKEFTAVEKLAIIAEMDAEQTPNPLLMAEICEKYSTSKSSVFRWKQQYRAGTLTQMINEEGRGSFKRDVNDKLGKVKMRLKNFIEDNRAQPPETRASLSSGVLQGKAQQFRDELLAQHDLDPSKSNLKDDEVDVLRKFKASKGWARKAASRYGWTEIEDPSYGVEAALRSEQAVLRREAAAAIAAASVAAAEVSVDALMGHPDVSVPPLAQHAAANEDVVIMQHPVEHQQEQQEHEAAVNEAMHSMMEGDLGTEEQYQV</sequence>
<accession>A0AAD8Y5X7</accession>
<evidence type="ECO:0000313" key="3">
    <source>
        <dbReference type="Proteomes" id="UP001224775"/>
    </source>
</evidence>
<reference evidence="2" key="1">
    <citation type="submission" date="2023-06" db="EMBL/GenBank/DDBJ databases">
        <title>Survivors Of The Sea: Transcriptome response of Skeletonema marinoi to long-term dormancy.</title>
        <authorList>
            <person name="Pinder M.I.M."/>
            <person name="Kourtchenko O."/>
            <person name="Robertson E.K."/>
            <person name="Larsson T."/>
            <person name="Maumus F."/>
            <person name="Osuna-Cruz C.M."/>
            <person name="Vancaester E."/>
            <person name="Stenow R."/>
            <person name="Vandepoele K."/>
            <person name="Ploug H."/>
            <person name="Bruchert V."/>
            <person name="Godhe A."/>
            <person name="Topel M."/>
        </authorList>
    </citation>
    <scope>NUCLEOTIDE SEQUENCE</scope>
    <source>
        <strain evidence="2">R05AC</strain>
    </source>
</reference>
<comment type="caution">
    <text evidence="2">The sequence shown here is derived from an EMBL/GenBank/DDBJ whole genome shotgun (WGS) entry which is preliminary data.</text>
</comment>